<protein>
    <recommendedName>
        <fullName evidence="6">Peptidase S1 domain-containing protein</fullName>
    </recommendedName>
</protein>
<dbReference type="SMART" id="SM00020">
    <property type="entry name" value="Tryp_SPc"/>
    <property type="match status" value="1"/>
</dbReference>
<dbReference type="CDD" id="cd00190">
    <property type="entry name" value="Tryp_SPc"/>
    <property type="match status" value="1"/>
</dbReference>
<dbReference type="Pfam" id="PF13855">
    <property type="entry name" value="LRR_8"/>
    <property type="match status" value="2"/>
</dbReference>
<feature type="chain" id="PRO_5040253483" description="Peptidase S1 domain-containing protein" evidence="5">
    <location>
        <begin position="25"/>
        <end position="614"/>
    </location>
</feature>
<dbReference type="InterPro" id="IPR018114">
    <property type="entry name" value="TRYPSIN_HIS"/>
</dbReference>
<dbReference type="PRINTS" id="PR00722">
    <property type="entry name" value="CHYMOTRYPSIN"/>
</dbReference>
<gene>
    <name evidence="7" type="ORF">CHIRRI_LOCUS15109</name>
</gene>
<dbReference type="SMART" id="SM00369">
    <property type="entry name" value="LRR_TYP"/>
    <property type="match status" value="5"/>
</dbReference>
<dbReference type="PROSITE" id="PS50240">
    <property type="entry name" value="TRYPSIN_DOM"/>
    <property type="match status" value="1"/>
</dbReference>
<keyword evidence="1" id="KW-0433">Leucine-rich repeat</keyword>
<evidence type="ECO:0000256" key="4">
    <source>
        <dbReference type="ARBA" id="ARBA00024195"/>
    </source>
</evidence>
<dbReference type="SUPFAM" id="SSF50494">
    <property type="entry name" value="Trypsin-like serine proteases"/>
    <property type="match status" value="1"/>
</dbReference>
<dbReference type="InterPro" id="IPR003591">
    <property type="entry name" value="Leu-rich_rpt_typical-subtyp"/>
</dbReference>
<dbReference type="PROSITE" id="PS00134">
    <property type="entry name" value="TRYPSIN_HIS"/>
    <property type="match status" value="1"/>
</dbReference>
<dbReference type="OrthoDB" id="238681at2759"/>
<keyword evidence="2" id="KW-0677">Repeat</keyword>
<evidence type="ECO:0000256" key="2">
    <source>
        <dbReference type="ARBA" id="ARBA00022737"/>
    </source>
</evidence>
<dbReference type="EMBL" id="OU895880">
    <property type="protein sequence ID" value="CAG9812304.1"/>
    <property type="molecule type" value="Genomic_DNA"/>
</dbReference>
<dbReference type="GO" id="GO:0006508">
    <property type="term" value="P:proteolysis"/>
    <property type="evidence" value="ECO:0007669"/>
    <property type="project" value="InterPro"/>
</dbReference>
<sequence>MSLKPSKVHLLCLILLLNVNAFFAFNYKFSNYKYEDDFSLYTCEITPDIEHKNEIHLSDKTDDDVIGVVVDGIIHLNSSEYSFCERFKNIERIKTFKVKSIYENLFQKCEGLTSIRMNNGHLNDLPENLFSTNTKLALIELSNNNLKELNGNIFKNLKNLSALTISSNELLHLPSKIFNNLENLHILSIQSNGFKSLNPEWFENLKNLGILNLNFNKISDLPKNVFNPLENLQHLWLWANELTVIHSDSFGIHPKLQNIDLKQNKISQINKILFDKVAVSNLDMEISNFCFRSKITSKSDMRKKLKKCFENYVPRKESNLTCGTHKIGKESILGGTQIERGSYPWNAALVTAEGKYVCGGTLVSNKTIVTAAHCFIDNAANINHESPDINVILGGHNLDITEMNRISASVKSINIHSDWNQKESSYDADIAVLELTEEIQFDDFIQPICLIESDAENFDNLPGKIIGFNKIDDLDSGMTSKVYIIKHQTCSTNKDLESILGSRTFCGVYENGTGSCKGDIGSGLIVFKDGNFYLRGIVSTSQRNIQNDCKRAEHVILTDVSKFTSFVKSDGHDVFGDKLRLLNEENEKLKDQPTTNPFELTGEFKQIGWIYLVN</sequence>
<dbReference type="FunFam" id="2.40.10.10:FF:000068">
    <property type="entry name" value="transmembrane protease serine 2"/>
    <property type="match status" value="1"/>
</dbReference>
<dbReference type="Proteomes" id="UP001153620">
    <property type="component" value="Chromosome 4"/>
</dbReference>
<keyword evidence="5" id="KW-0732">Signal</keyword>
<evidence type="ECO:0000256" key="5">
    <source>
        <dbReference type="SAM" id="SignalP"/>
    </source>
</evidence>
<reference evidence="7" key="1">
    <citation type="submission" date="2022-01" db="EMBL/GenBank/DDBJ databases">
        <authorList>
            <person name="King R."/>
        </authorList>
    </citation>
    <scope>NUCLEOTIDE SEQUENCE</scope>
</reference>
<feature type="domain" description="Peptidase S1" evidence="6">
    <location>
        <begin position="332"/>
        <end position="572"/>
    </location>
</feature>
<reference evidence="7" key="2">
    <citation type="submission" date="2022-10" db="EMBL/GenBank/DDBJ databases">
        <authorList>
            <consortium name="ENA_rothamsted_submissions"/>
            <consortium name="culmorum"/>
            <person name="King R."/>
        </authorList>
    </citation>
    <scope>NUCLEOTIDE SEQUENCE</scope>
</reference>
<dbReference type="SUPFAM" id="SSF52058">
    <property type="entry name" value="L domain-like"/>
    <property type="match status" value="1"/>
</dbReference>
<dbReference type="InterPro" id="IPR032675">
    <property type="entry name" value="LRR_dom_sf"/>
</dbReference>
<evidence type="ECO:0000313" key="7">
    <source>
        <dbReference type="EMBL" id="CAG9812304.1"/>
    </source>
</evidence>
<evidence type="ECO:0000259" key="6">
    <source>
        <dbReference type="PROSITE" id="PS50240"/>
    </source>
</evidence>
<evidence type="ECO:0000256" key="1">
    <source>
        <dbReference type="ARBA" id="ARBA00022614"/>
    </source>
</evidence>
<comment type="similarity">
    <text evidence="4">Belongs to the peptidase S1 family. CLIP subfamily.</text>
</comment>
<dbReference type="PROSITE" id="PS51450">
    <property type="entry name" value="LRR"/>
    <property type="match status" value="1"/>
</dbReference>
<accession>A0A9N9S6N1</accession>
<dbReference type="InterPro" id="IPR001611">
    <property type="entry name" value="Leu-rich_rpt"/>
</dbReference>
<proteinExistence type="inferred from homology"/>
<feature type="signal peptide" evidence="5">
    <location>
        <begin position="1"/>
        <end position="24"/>
    </location>
</feature>
<dbReference type="Pfam" id="PF00089">
    <property type="entry name" value="Trypsin"/>
    <property type="match status" value="1"/>
</dbReference>
<dbReference type="Gene3D" id="2.40.10.10">
    <property type="entry name" value="Trypsin-like serine proteases"/>
    <property type="match status" value="1"/>
</dbReference>
<dbReference type="PANTHER" id="PTHR24252">
    <property type="entry name" value="ACROSIN-RELATED"/>
    <property type="match status" value="1"/>
</dbReference>
<dbReference type="Gene3D" id="3.80.10.10">
    <property type="entry name" value="Ribonuclease Inhibitor"/>
    <property type="match status" value="1"/>
</dbReference>
<evidence type="ECO:0000256" key="3">
    <source>
        <dbReference type="ARBA" id="ARBA00023157"/>
    </source>
</evidence>
<keyword evidence="3" id="KW-1015">Disulfide bond</keyword>
<dbReference type="InterPro" id="IPR009003">
    <property type="entry name" value="Peptidase_S1_PA"/>
</dbReference>
<evidence type="ECO:0000313" key="8">
    <source>
        <dbReference type="Proteomes" id="UP001153620"/>
    </source>
</evidence>
<dbReference type="InterPro" id="IPR001314">
    <property type="entry name" value="Peptidase_S1A"/>
</dbReference>
<dbReference type="InterPro" id="IPR001254">
    <property type="entry name" value="Trypsin_dom"/>
</dbReference>
<dbReference type="InterPro" id="IPR043504">
    <property type="entry name" value="Peptidase_S1_PA_chymotrypsin"/>
</dbReference>
<keyword evidence="8" id="KW-1185">Reference proteome</keyword>
<organism evidence="7 8">
    <name type="scientific">Chironomus riparius</name>
    <dbReference type="NCBI Taxonomy" id="315576"/>
    <lineage>
        <taxon>Eukaryota</taxon>
        <taxon>Metazoa</taxon>
        <taxon>Ecdysozoa</taxon>
        <taxon>Arthropoda</taxon>
        <taxon>Hexapoda</taxon>
        <taxon>Insecta</taxon>
        <taxon>Pterygota</taxon>
        <taxon>Neoptera</taxon>
        <taxon>Endopterygota</taxon>
        <taxon>Diptera</taxon>
        <taxon>Nematocera</taxon>
        <taxon>Chironomoidea</taxon>
        <taxon>Chironomidae</taxon>
        <taxon>Chironominae</taxon>
        <taxon>Chironomus</taxon>
    </lineage>
</organism>
<dbReference type="GO" id="GO:0004252">
    <property type="term" value="F:serine-type endopeptidase activity"/>
    <property type="evidence" value="ECO:0007669"/>
    <property type="project" value="InterPro"/>
</dbReference>
<dbReference type="AlphaFoldDB" id="A0A9N9S6N1"/>
<name>A0A9N9S6N1_9DIPT</name>
<dbReference type="PANTHER" id="PTHR24252:SF7">
    <property type="entry name" value="HYALIN"/>
    <property type="match status" value="1"/>
</dbReference>